<name>A0A2T0TRG7_9SPHI</name>
<feature type="domain" description="Glycosyltransferase 2-like" evidence="1">
    <location>
        <begin position="4"/>
        <end position="112"/>
    </location>
</feature>
<dbReference type="Pfam" id="PF00535">
    <property type="entry name" value="Glycos_transf_2"/>
    <property type="match status" value="1"/>
</dbReference>
<dbReference type="AlphaFoldDB" id="A0A2T0TRG7"/>
<evidence type="ECO:0000313" key="2">
    <source>
        <dbReference type="EMBL" id="PRY48312.1"/>
    </source>
</evidence>
<dbReference type="InterPro" id="IPR029044">
    <property type="entry name" value="Nucleotide-diphossugar_trans"/>
</dbReference>
<dbReference type="CDD" id="cd00761">
    <property type="entry name" value="Glyco_tranf_GTA_type"/>
    <property type="match status" value="1"/>
</dbReference>
<sequence>MLLSFVIPTYNRASKVRRAINSVLGQIEDTTSTEIVVVDDGSTDGTADQLKSLVSEKRIRLITHTENSGVAAAKNTGILNSRNKYVVLLDSDDLLEDGGLIYLTGLLQDNDDCDLIFSGSRLLRNGALLYDPTFKGSKKYKDLLTCRIGEYLPICRSIVLKEFLLRDLRGFESITWLSIAKRGYKVFYDSTPIRSYDDEGDDRLSNRMGIIKNSEDMKRGYSIYLKEFGGDLKKYNLKEYLILNVKYLCYSIMQRAFVQ</sequence>
<dbReference type="InterPro" id="IPR050834">
    <property type="entry name" value="Glycosyltransf_2"/>
</dbReference>
<protein>
    <submittedName>
        <fullName evidence="2">Glycosyl transferase family 2</fullName>
    </submittedName>
</protein>
<dbReference type="EMBL" id="PVTH01000015">
    <property type="protein sequence ID" value="PRY48312.1"/>
    <property type="molecule type" value="Genomic_DNA"/>
</dbReference>
<organism evidence="2 3">
    <name type="scientific">Arcticibacter pallidicorallinus</name>
    <dbReference type="NCBI Taxonomy" id="1259464"/>
    <lineage>
        <taxon>Bacteria</taxon>
        <taxon>Pseudomonadati</taxon>
        <taxon>Bacteroidota</taxon>
        <taxon>Sphingobacteriia</taxon>
        <taxon>Sphingobacteriales</taxon>
        <taxon>Sphingobacteriaceae</taxon>
        <taxon>Arcticibacter</taxon>
    </lineage>
</organism>
<proteinExistence type="predicted"/>
<dbReference type="Proteomes" id="UP000238034">
    <property type="component" value="Unassembled WGS sequence"/>
</dbReference>
<dbReference type="RefSeq" id="WP_106295465.1">
    <property type="nucleotide sequence ID" value="NZ_PVTH01000015.1"/>
</dbReference>
<dbReference type="PANTHER" id="PTHR43685:SF2">
    <property type="entry name" value="GLYCOSYLTRANSFERASE 2-LIKE DOMAIN-CONTAINING PROTEIN"/>
    <property type="match status" value="1"/>
</dbReference>
<evidence type="ECO:0000313" key="3">
    <source>
        <dbReference type="Proteomes" id="UP000238034"/>
    </source>
</evidence>
<reference evidence="2 3" key="1">
    <citation type="submission" date="2018-03" db="EMBL/GenBank/DDBJ databases">
        <title>Genomic Encyclopedia of Type Strains, Phase III (KMG-III): the genomes of soil and plant-associated and newly described type strains.</title>
        <authorList>
            <person name="Whitman W."/>
        </authorList>
    </citation>
    <scope>NUCLEOTIDE SEQUENCE [LARGE SCALE GENOMIC DNA]</scope>
    <source>
        <strain evidence="2 3">CGMCC 1.9313</strain>
    </source>
</reference>
<dbReference type="GO" id="GO:0016740">
    <property type="term" value="F:transferase activity"/>
    <property type="evidence" value="ECO:0007669"/>
    <property type="project" value="UniProtKB-KW"/>
</dbReference>
<evidence type="ECO:0000259" key="1">
    <source>
        <dbReference type="Pfam" id="PF00535"/>
    </source>
</evidence>
<dbReference type="PANTHER" id="PTHR43685">
    <property type="entry name" value="GLYCOSYLTRANSFERASE"/>
    <property type="match status" value="1"/>
</dbReference>
<keyword evidence="2" id="KW-0808">Transferase</keyword>
<dbReference type="SUPFAM" id="SSF53448">
    <property type="entry name" value="Nucleotide-diphospho-sugar transferases"/>
    <property type="match status" value="1"/>
</dbReference>
<comment type="caution">
    <text evidence="2">The sequence shown here is derived from an EMBL/GenBank/DDBJ whole genome shotgun (WGS) entry which is preliminary data.</text>
</comment>
<dbReference type="InterPro" id="IPR001173">
    <property type="entry name" value="Glyco_trans_2-like"/>
</dbReference>
<gene>
    <name evidence="2" type="ORF">B0I27_11513</name>
</gene>
<dbReference type="Gene3D" id="3.90.550.10">
    <property type="entry name" value="Spore Coat Polysaccharide Biosynthesis Protein SpsA, Chain A"/>
    <property type="match status" value="1"/>
</dbReference>
<accession>A0A2T0TRG7</accession>
<dbReference type="OrthoDB" id="6638511at2"/>
<keyword evidence="3" id="KW-1185">Reference proteome</keyword>